<dbReference type="GO" id="GO:0048500">
    <property type="term" value="C:signal recognition particle"/>
    <property type="evidence" value="ECO:0007669"/>
    <property type="project" value="UniProtKB-UniRule"/>
</dbReference>
<reference evidence="12 13" key="1">
    <citation type="submission" date="2018-05" db="EMBL/GenBank/DDBJ databases">
        <title>Annotation of the Mycoplasma phocidae genome.</title>
        <authorList>
            <person name="Brown D.R."/>
            <person name="Kutish G.F."/>
            <person name="Frasca S.Jr."/>
        </authorList>
    </citation>
    <scope>NUCLEOTIDE SEQUENCE [LARGE SCALE GENOMIC DNA]</scope>
    <source>
        <strain evidence="12 13">105</strain>
    </source>
</reference>
<dbReference type="InterPro" id="IPR013822">
    <property type="entry name" value="Signal_recog_particl_SRP54_hlx"/>
</dbReference>
<dbReference type="AlphaFoldDB" id="A0A2Z5IQ95"/>
<dbReference type="RefSeq" id="WP_114190814.1">
    <property type="nucleotide sequence ID" value="NZ_CP029295.1"/>
</dbReference>
<keyword evidence="2 10" id="KW-0963">Cytoplasm</keyword>
<comment type="domain">
    <text evidence="10">Composed of three domains: the N-terminal N domain, which is responsible for interactions with the ribosome, the central G domain, which binds GTP, and the C-terminal M domain, which binds the RNA and the signal sequence of the RNC.</text>
</comment>
<keyword evidence="4 10" id="KW-0378">Hydrolase</keyword>
<evidence type="ECO:0000259" key="11">
    <source>
        <dbReference type="PROSITE" id="PS00300"/>
    </source>
</evidence>
<dbReference type="SMART" id="SM00962">
    <property type="entry name" value="SRP54"/>
    <property type="match status" value="1"/>
</dbReference>
<evidence type="ECO:0000256" key="9">
    <source>
        <dbReference type="ARBA" id="ARBA00048027"/>
    </source>
</evidence>
<dbReference type="Pfam" id="PF00448">
    <property type="entry name" value="SRP54"/>
    <property type="match status" value="1"/>
</dbReference>
<comment type="catalytic activity">
    <reaction evidence="9 10">
        <text>GTP + H2O = GDP + phosphate + H(+)</text>
        <dbReference type="Rhea" id="RHEA:19669"/>
        <dbReference type="ChEBI" id="CHEBI:15377"/>
        <dbReference type="ChEBI" id="CHEBI:15378"/>
        <dbReference type="ChEBI" id="CHEBI:37565"/>
        <dbReference type="ChEBI" id="CHEBI:43474"/>
        <dbReference type="ChEBI" id="CHEBI:58189"/>
        <dbReference type="EC" id="3.6.5.4"/>
    </reaction>
</comment>
<keyword evidence="13" id="KW-1185">Reference proteome</keyword>
<organism evidence="12 13">
    <name type="scientific">[Mycoplasma] phocae</name>
    <dbReference type="NCBI Taxonomy" id="142651"/>
    <lineage>
        <taxon>Bacteria</taxon>
        <taxon>Bacillati</taxon>
        <taxon>Mycoplasmatota</taxon>
        <taxon>Mycoplasmoidales</taxon>
        <taxon>Metamycoplasmataceae</taxon>
        <taxon>Metamycoplasma</taxon>
    </lineage>
</organism>
<keyword evidence="7 10" id="KW-0733">Signal recognition particle</keyword>
<feature type="binding site" evidence="10">
    <location>
        <begin position="106"/>
        <end position="113"/>
    </location>
    <ligand>
        <name>GTP</name>
        <dbReference type="ChEBI" id="CHEBI:37565"/>
    </ligand>
</feature>
<dbReference type="SMART" id="SM00382">
    <property type="entry name" value="AAA"/>
    <property type="match status" value="1"/>
</dbReference>
<dbReference type="SUPFAM" id="SSF47364">
    <property type="entry name" value="Domain of the SRP/SRP receptor G-proteins"/>
    <property type="match status" value="1"/>
</dbReference>
<dbReference type="GO" id="GO:0006614">
    <property type="term" value="P:SRP-dependent cotranslational protein targeting to membrane"/>
    <property type="evidence" value="ECO:0007669"/>
    <property type="project" value="InterPro"/>
</dbReference>
<dbReference type="NCBIfam" id="TIGR00959">
    <property type="entry name" value="ffh"/>
    <property type="match status" value="1"/>
</dbReference>
<dbReference type="Pfam" id="PF02978">
    <property type="entry name" value="SRP_SPB"/>
    <property type="match status" value="1"/>
</dbReference>
<evidence type="ECO:0000256" key="7">
    <source>
        <dbReference type="ARBA" id="ARBA00023135"/>
    </source>
</evidence>
<dbReference type="Gene3D" id="1.20.120.140">
    <property type="entry name" value="Signal recognition particle SRP54, nucleotide-binding domain"/>
    <property type="match status" value="1"/>
</dbReference>
<dbReference type="CDD" id="cd18539">
    <property type="entry name" value="SRP_G"/>
    <property type="match status" value="1"/>
</dbReference>
<keyword evidence="3 10" id="KW-0547">Nucleotide-binding</keyword>
<comment type="subcellular location">
    <subcellularLocation>
        <location evidence="10">Cytoplasm</location>
    </subcellularLocation>
    <text evidence="10">The SRP-RNC complex is targeted to the cytoplasmic membrane.</text>
</comment>
<evidence type="ECO:0000256" key="2">
    <source>
        <dbReference type="ARBA" id="ARBA00022490"/>
    </source>
</evidence>
<dbReference type="InterPro" id="IPR004780">
    <property type="entry name" value="SRP"/>
</dbReference>
<feature type="domain" description="SRP54-type proteins GTP-binding" evidence="11">
    <location>
        <begin position="268"/>
        <end position="281"/>
    </location>
</feature>
<dbReference type="InterPro" id="IPR036891">
    <property type="entry name" value="Signal_recog_part_SRP54_M_sf"/>
</dbReference>
<dbReference type="EMBL" id="CP029295">
    <property type="protein sequence ID" value="AXE60702.1"/>
    <property type="molecule type" value="Genomic_DNA"/>
</dbReference>
<proteinExistence type="inferred from homology"/>
<dbReference type="GO" id="GO:0003924">
    <property type="term" value="F:GTPase activity"/>
    <property type="evidence" value="ECO:0007669"/>
    <property type="project" value="UniProtKB-UniRule"/>
</dbReference>
<keyword evidence="6 10" id="KW-0342">GTP-binding</keyword>
<dbReference type="SUPFAM" id="SSF52540">
    <property type="entry name" value="P-loop containing nucleoside triphosphate hydrolases"/>
    <property type="match status" value="1"/>
</dbReference>
<name>A0A2Z5IQ95_9BACT</name>
<comment type="subunit">
    <text evidence="10">Part of the signal recognition particle protein translocation system, which is composed of SRP and FtsY.</text>
</comment>
<evidence type="ECO:0000256" key="8">
    <source>
        <dbReference type="ARBA" id="ARBA00023274"/>
    </source>
</evidence>
<feature type="binding site" evidence="10">
    <location>
        <begin position="247"/>
        <end position="250"/>
    </location>
    <ligand>
        <name>GTP</name>
        <dbReference type="ChEBI" id="CHEBI:37565"/>
    </ligand>
</feature>
<dbReference type="InterPro" id="IPR004125">
    <property type="entry name" value="Signal_recog_particle_SRP54_M"/>
</dbReference>
<accession>A0A2Z5IQ95</accession>
<dbReference type="InterPro" id="IPR027417">
    <property type="entry name" value="P-loop_NTPase"/>
</dbReference>
<evidence type="ECO:0000256" key="10">
    <source>
        <dbReference type="HAMAP-Rule" id="MF_00306"/>
    </source>
</evidence>
<dbReference type="Proteomes" id="UP000252477">
    <property type="component" value="Chromosome"/>
</dbReference>
<evidence type="ECO:0000256" key="3">
    <source>
        <dbReference type="ARBA" id="ARBA00022741"/>
    </source>
</evidence>
<dbReference type="OrthoDB" id="9804720at2"/>
<evidence type="ECO:0000256" key="1">
    <source>
        <dbReference type="ARBA" id="ARBA00005450"/>
    </source>
</evidence>
<protein>
    <recommendedName>
        <fullName evidence="10">Signal recognition particle protein</fullName>
        <ecNumber evidence="10">3.6.5.4</ecNumber>
    </recommendedName>
    <alternativeName>
        <fullName evidence="10">Fifty-four homolog</fullName>
    </alternativeName>
</protein>
<dbReference type="Gene3D" id="1.10.260.30">
    <property type="entry name" value="Signal recognition particle, SRP54 subunit, M-domain"/>
    <property type="match status" value="1"/>
</dbReference>
<dbReference type="SUPFAM" id="SSF47446">
    <property type="entry name" value="Signal peptide-binding domain"/>
    <property type="match status" value="1"/>
</dbReference>
<dbReference type="InterPro" id="IPR042101">
    <property type="entry name" value="SRP54_N_sf"/>
</dbReference>
<evidence type="ECO:0000313" key="12">
    <source>
        <dbReference type="EMBL" id="AXE60702.1"/>
    </source>
</evidence>
<dbReference type="HAMAP" id="MF_00306">
    <property type="entry name" value="SRP54"/>
    <property type="match status" value="1"/>
</dbReference>
<dbReference type="InterPro" id="IPR003593">
    <property type="entry name" value="AAA+_ATPase"/>
</dbReference>
<dbReference type="EC" id="3.6.5.4" evidence="10"/>
<feature type="binding site" evidence="10">
    <location>
        <begin position="189"/>
        <end position="193"/>
    </location>
    <ligand>
        <name>GTP</name>
        <dbReference type="ChEBI" id="CHEBI:37565"/>
    </ligand>
</feature>
<comment type="function">
    <text evidence="10">Involved in targeting and insertion of nascent membrane proteins into the cytoplasmic membrane. Binds to the hydrophobic signal sequence of the ribosome-nascent chain (RNC) as it emerges from the ribosomes. The SRP-RNC complex is then targeted to the cytoplasmic membrane where it interacts with the SRP receptor FtsY.</text>
</comment>
<evidence type="ECO:0000313" key="13">
    <source>
        <dbReference type="Proteomes" id="UP000252477"/>
    </source>
</evidence>
<evidence type="ECO:0000256" key="6">
    <source>
        <dbReference type="ARBA" id="ARBA00023134"/>
    </source>
</evidence>
<gene>
    <name evidence="10" type="primary">ffh</name>
    <name evidence="12" type="ORF">DA803_01175</name>
</gene>
<dbReference type="PANTHER" id="PTHR11564:SF5">
    <property type="entry name" value="SIGNAL RECOGNITION PARTICLE SUBUNIT SRP54"/>
    <property type="match status" value="1"/>
</dbReference>
<dbReference type="Gene3D" id="3.40.50.300">
    <property type="entry name" value="P-loop containing nucleotide triphosphate hydrolases"/>
    <property type="match status" value="1"/>
</dbReference>
<dbReference type="PANTHER" id="PTHR11564">
    <property type="entry name" value="SIGNAL RECOGNITION PARTICLE 54K PROTEIN SRP54"/>
    <property type="match status" value="1"/>
</dbReference>
<dbReference type="GO" id="GO:0005525">
    <property type="term" value="F:GTP binding"/>
    <property type="evidence" value="ECO:0007669"/>
    <property type="project" value="UniProtKB-UniRule"/>
</dbReference>
<dbReference type="KEGG" id="mpho:DA803_01175"/>
<dbReference type="PROSITE" id="PS00300">
    <property type="entry name" value="SRP54"/>
    <property type="match status" value="1"/>
</dbReference>
<comment type="similarity">
    <text evidence="1 10">Belongs to the GTP-binding SRP family. SRP54 subfamily.</text>
</comment>
<evidence type="ECO:0000256" key="5">
    <source>
        <dbReference type="ARBA" id="ARBA00022884"/>
    </source>
</evidence>
<evidence type="ECO:0000256" key="4">
    <source>
        <dbReference type="ARBA" id="ARBA00022801"/>
    </source>
</evidence>
<dbReference type="InterPro" id="IPR022941">
    <property type="entry name" value="SRP54"/>
</dbReference>
<keyword evidence="8 10" id="KW-0687">Ribonucleoprotein</keyword>
<dbReference type="Pfam" id="PF02881">
    <property type="entry name" value="SRP54_N"/>
    <property type="match status" value="1"/>
</dbReference>
<sequence>MLDFIQKRMQKSMQKINKKMSINEEDILEVLREVKIALLEADVNLEVVKAFTKQVKEKALDSQIIGKLNQQQTVLKIFKDELTNILGIKACEVKLKNIPTKIMMIGLQGSGKTTTAAKLSVFLKKKNVGKSPLLVGDDIYRPAAREQLKQLAKQTQTDFFTKEENDAVKIAQEAVEEAKKNKNDLVIIDTAGRLAIDESLMNELKNVKKAVKPDYIFLVIDAMSGQDVINTAKKFHEELILDGTIITKLDSDARGGAALSVTHLLNVPIVFIGNSEKLNGLEMFHPDRMADRILGMGDVLSLIEKASEEVDEKLVKKIGYKMMTGKFDLSDLMNSLSQIKKLGKMKSILKMIPGISDKINDQKIEEAEEKFKIYTYLINSMTENEKKNPRLLKNASRKQRILQGSGRTAREFNMLITDFERMAKQMKELASGNLKMKPGTPEF</sequence>
<dbReference type="SMART" id="SM00963">
    <property type="entry name" value="SRP54_N"/>
    <property type="match status" value="1"/>
</dbReference>
<dbReference type="InterPro" id="IPR036225">
    <property type="entry name" value="SRP/SRP_N"/>
</dbReference>
<dbReference type="GO" id="GO:0008312">
    <property type="term" value="F:7S RNA binding"/>
    <property type="evidence" value="ECO:0007669"/>
    <property type="project" value="InterPro"/>
</dbReference>
<keyword evidence="5 10" id="KW-0694">RNA-binding</keyword>
<dbReference type="InterPro" id="IPR000897">
    <property type="entry name" value="SRP54_GTPase_dom"/>
</dbReference>